<dbReference type="InterPro" id="IPR014985">
    <property type="entry name" value="WbqC"/>
</dbReference>
<dbReference type="STRING" id="645990.SAMN00120144_0930"/>
<dbReference type="AlphaFoldDB" id="A0A1W1V8C4"/>
<keyword evidence="2" id="KW-1185">Reference proteome</keyword>
<dbReference type="OrthoDB" id="3611744at2"/>
<organism evidence="1 2">
    <name type="scientific">Hymenobacter roseosalivarius DSM 11622</name>
    <dbReference type="NCBI Taxonomy" id="645990"/>
    <lineage>
        <taxon>Bacteria</taxon>
        <taxon>Pseudomonadati</taxon>
        <taxon>Bacteroidota</taxon>
        <taxon>Cytophagia</taxon>
        <taxon>Cytophagales</taxon>
        <taxon>Hymenobacteraceae</taxon>
        <taxon>Hymenobacter</taxon>
    </lineage>
</organism>
<evidence type="ECO:0000313" key="1">
    <source>
        <dbReference type="EMBL" id="SMB89440.1"/>
    </source>
</evidence>
<proteinExistence type="predicted"/>
<dbReference type="EMBL" id="FWWW01000052">
    <property type="protein sequence ID" value="SMB89440.1"/>
    <property type="molecule type" value="Genomic_DNA"/>
</dbReference>
<evidence type="ECO:0000313" key="2">
    <source>
        <dbReference type="Proteomes" id="UP000192266"/>
    </source>
</evidence>
<dbReference type="Proteomes" id="UP000192266">
    <property type="component" value="Unassembled WGS sequence"/>
</dbReference>
<reference evidence="1 2" key="1">
    <citation type="submission" date="2017-04" db="EMBL/GenBank/DDBJ databases">
        <authorList>
            <person name="Afonso C.L."/>
            <person name="Miller P.J."/>
            <person name="Scott M.A."/>
            <person name="Spackman E."/>
            <person name="Goraichik I."/>
            <person name="Dimitrov K.M."/>
            <person name="Suarez D.L."/>
            <person name="Swayne D.E."/>
        </authorList>
    </citation>
    <scope>NUCLEOTIDE SEQUENCE [LARGE SCALE GENOMIC DNA]</scope>
    <source>
        <strain evidence="1 2">DSM 11622</strain>
    </source>
</reference>
<accession>A0A1W1V8C4</accession>
<dbReference type="RefSeq" id="WP_084444382.1">
    <property type="nucleotide sequence ID" value="NZ_FWWW01000052.1"/>
</dbReference>
<dbReference type="Pfam" id="PF08889">
    <property type="entry name" value="WbqC"/>
    <property type="match status" value="1"/>
</dbReference>
<gene>
    <name evidence="1" type="ORF">SAMN00120144_0930</name>
</gene>
<sequence length="229" mass="26444">MKKVVILQSNYIPWKGYFDLIKAADEFILYDEVQYTKNDWRNRNKIKSPSGLHWLAIPAKQEFLAQRILDTKVMDDRWRKKHFQTIRQFYAKANCFASEIEFVEDLYATCAFDSISEINYHFISRISDRLGITTKLSWSQEYGLIEGKTERLVDLVQKAGGTEYISGPAAKDYLDESLFDAAGIKVTWADYSGYAEYTQVHSPFVHGVSVLDLLINTGHEAKQYLKSVI</sequence>
<protein>
    <submittedName>
        <fullName evidence="1">WbqC-like family protein</fullName>
    </submittedName>
</protein>
<name>A0A1W1V8C4_9BACT</name>